<feature type="domain" description="Phospholipase A2-like central" evidence="11">
    <location>
        <begin position="389"/>
        <end position="455"/>
    </location>
</feature>
<evidence type="ECO:0000256" key="8">
    <source>
        <dbReference type="ARBA" id="ARBA00022963"/>
    </source>
</evidence>
<comment type="subcellular location">
    <subcellularLocation>
        <location evidence="3">Secreted</location>
    </subcellularLocation>
</comment>
<dbReference type="Pfam" id="PF05826">
    <property type="entry name" value="Phospholip_A2_2"/>
    <property type="match status" value="1"/>
</dbReference>
<comment type="cofactor">
    <cofactor evidence="2">
        <name>Ca(2+)</name>
        <dbReference type="ChEBI" id="CHEBI:29108"/>
    </cofactor>
</comment>
<evidence type="ECO:0000256" key="3">
    <source>
        <dbReference type="ARBA" id="ARBA00004613"/>
    </source>
</evidence>
<dbReference type="EMBL" id="BGPR01004238">
    <property type="protein sequence ID" value="GBM97484.1"/>
    <property type="molecule type" value="Genomic_DNA"/>
</dbReference>
<evidence type="ECO:0000256" key="4">
    <source>
        <dbReference type="ARBA" id="ARBA00009659"/>
    </source>
</evidence>
<dbReference type="PROSITE" id="PS00118">
    <property type="entry name" value="PA2_HIS"/>
    <property type="match status" value="1"/>
</dbReference>
<evidence type="ECO:0000313" key="13">
    <source>
        <dbReference type="Proteomes" id="UP000499080"/>
    </source>
</evidence>
<dbReference type="OrthoDB" id="6075074at2759"/>
<evidence type="ECO:0000259" key="11">
    <source>
        <dbReference type="Pfam" id="PF05826"/>
    </source>
</evidence>
<keyword evidence="5" id="KW-0964">Secreted</keyword>
<keyword evidence="8" id="KW-0442">Lipid degradation</keyword>
<dbReference type="InterPro" id="IPR033113">
    <property type="entry name" value="PLA2_histidine"/>
</dbReference>
<reference evidence="12 13" key="1">
    <citation type="journal article" date="2019" name="Sci. Rep.">
        <title>Orb-weaving spider Araneus ventricosus genome elucidates the spidroin gene catalogue.</title>
        <authorList>
            <person name="Kono N."/>
            <person name="Nakamura H."/>
            <person name="Ohtoshi R."/>
            <person name="Moran D.A.P."/>
            <person name="Shinohara A."/>
            <person name="Yoshida Y."/>
            <person name="Fujiwara M."/>
            <person name="Mori M."/>
            <person name="Tomita M."/>
            <person name="Arakawa K."/>
        </authorList>
    </citation>
    <scope>NUCLEOTIDE SEQUENCE [LARGE SCALE GENOMIC DNA]</scope>
</reference>
<accession>A0A4Y2K5K8</accession>
<evidence type="ECO:0000256" key="7">
    <source>
        <dbReference type="ARBA" id="ARBA00022837"/>
    </source>
</evidence>
<dbReference type="GO" id="GO:0005576">
    <property type="term" value="C:extracellular region"/>
    <property type="evidence" value="ECO:0007669"/>
    <property type="project" value="UniProtKB-SubCell"/>
</dbReference>
<dbReference type="GO" id="GO:0004623">
    <property type="term" value="F:phospholipase A2 activity"/>
    <property type="evidence" value="ECO:0007669"/>
    <property type="project" value="UniProtKB-EC"/>
</dbReference>
<evidence type="ECO:0000256" key="10">
    <source>
        <dbReference type="ARBA" id="ARBA00023145"/>
    </source>
</evidence>
<proteinExistence type="inferred from homology"/>
<comment type="caution">
    <text evidence="12">The sequence shown here is derived from an EMBL/GenBank/DDBJ whole genome shotgun (WGS) entry which is preliminary data.</text>
</comment>
<dbReference type="Proteomes" id="UP000499080">
    <property type="component" value="Unassembled WGS sequence"/>
</dbReference>
<comment type="similarity">
    <text evidence="4">Belongs to the phospholipase A2 family. Group III subfamily.</text>
</comment>
<keyword evidence="6" id="KW-0378">Hydrolase</keyword>
<dbReference type="GO" id="GO:0016042">
    <property type="term" value="P:lipid catabolic process"/>
    <property type="evidence" value="ECO:0007669"/>
    <property type="project" value="UniProtKB-KW"/>
</dbReference>
<protein>
    <recommendedName>
        <fullName evidence="11">Phospholipase A2-like central domain-containing protein</fullName>
    </recommendedName>
</protein>
<dbReference type="SUPFAM" id="SSF48619">
    <property type="entry name" value="Phospholipase A2, PLA2"/>
    <property type="match status" value="1"/>
</dbReference>
<dbReference type="GO" id="GO:0006644">
    <property type="term" value="P:phospholipid metabolic process"/>
    <property type="evidence" value="ECO:0007669"/>
    <property type="project" value="InterPro"/>
</dbReference>
<comment type="catalytic activity">
    <reaction evidence="1">
        <text>a 1,2-diacyl-sn-glycero-3-phosphocholine + H2O = a 1-acyl-sn-glycero-3-phosphocholine + a fatty acid + H(+)</text>
        <dbReference type="Rhea" id="RHEA:15801"/>
        <dbReference type="ChEBI" id="CHEBI:15377"/>
        <dbReference type="ChEBI" id="CHEBI:15378"/>
        <dbReference type="ChEBI" id="CHEBI:28868"/>
        <dbReference type="ChEBI" id="CHEBI:57643"/>
        <dbReference type="ChEBI" id="CHEBI:58168"/>
        <dbReference type="EC" id="3.1.1.4"/>
    </reaction>
</comment>
<dbReference type="InterPro" id="IPR016090">
    <property type="entry name" value="PLA2-like_dom"/>
</dbReference>
<organism evidence="12 13">
    <name type="scientific">Araneus ventricosus</name>
    <name type="common">Orbweaver spider</name>
    <name type="synonym">Epeira ventricosa</name>
    <dbReference type="NCBI Taxonomy" id="182803"/>
    <lineage>
        <taxon>Eukaryota</taxon>
        <taxon>Metazoa</taxon>
        <taxon>Ecdysozoa</taxon>
        <taxon>Arthropoda</taxon>
        <taxon>Chelicerata</taxon>
        <taxon>Arachnida</taxon>
        <taxon>Araneae</taxon>
        <taxon>Araneomorphae</taxon>
        <taxon>Entelegynae</taxon>
        <taxon>Araneoidea</taxon>
        <taxon>Araneidae</taxon>
        <taxon>Araneus</taxon>
    </lineage>
</organism>
<keyword evidence="10" id="KW-0865">Zymogen</keyword>
<keyword evidence="7" id="KW-0106">Calcium</keyword>
<dbReference type="InterPro" id="IPR036444">
    <property type="entry name" value="PLipase_A2_dom_sf"/>
</dbReference>
<dbReference type="Gene3D" id="1.20.90.10">
    <property type="entry name" value="Phospholipase A2 domain"/>
    <property type="match status" value="1"/>
</dbReference>
<evidence type="ECO:0000256" key="2">
    <source>
        <dbReference type="ARBA" id="ARBA00001913"/>
    </source>
</evidence>
<evidence type="ECO:0000256" key="1">
    <source>
        <dbReference type="ARBA" id="ARBA00001604"/>
    </source>
</evidence>
<evidence type="ECO:0000256" key="5">
    <source>
        <dbReference type="ARBA" id="ARBA00022525"/>
    </source>
</evidence>
<name>A0A4Y2K5K8_ARAVE</name>
<evidence type="ECO:0000256" key="6">
    <source>
        <dbReference type="ARBA" id="ARBA00022801"/>
    </source>
</evidence>
<evidence type="ECO:0000313" key="12">
    <source>
        <dbReference type="EMBL" id="GBM97484.1"/>
    </source>
</evidence>
<dbReference type="AlphaFoldDB" id="A0A4Y2K5K8"/>
<keyword evidence="9" id="KW-0443">Lipid metabolism</keyword>
<sequence>MTACAGNWFCFPFNAASRTTAATRKLLFPSLRWQQHLQWRSEEGRHIFGRHNRAQSFCGNHRKKGNPFNKCLGEGEEGEKENDLTTLSLFGGRNHTLVLMKYGAGGARNLRSFSFLREPNPSCPPLTPCDQRGWSAADDLSEPSVLPQSFFRIGWDPSRTLSTARITWLSRISKQRKPTDENTGEKNASMISRRLRQWVTLFLLTAATTGETRRPPWLRTIGNDFVCTRVLPDGEVERRIQKGRISAIETTVELPPDSTDSPYFSTSSQAREFQILTLLQVTDGRHFIQLIYDSGWELRDCEYLKSAKSVDEFFEAFAADVNCPQQKQFLNETRSPTDPEESLGIVKPDVTDYGALRRECRTLHKKVREMTLHNNHHGLQRLKRDLFLYPGTNWCGSGSNARKFNELGYNAAADRCCRDHDHCPYTIEGFTRKFNFFNFRFHTISHCDCDERYRTFHFHSDLNSFSF</sequence>
<evidence type="ECO:0000256" key="9">
    <source>
        <dbReference type="ARBA" id="ARBA00023098"/>
    </source>
</evidence>
<dbReference type="GO" id="GO:0050482">
    <property type="term" value="P:arachidonate secretion"/>
    <property type="evidence" value="ECO:0007669"/>
    <property type="project" value="InterPro"/>
</dbReference>
<gene>
    <name evidence="12" type="ORF">AVEN_204666_1</name>
</gene>
<dbReference type="PANTHER" id="PTHR12253">
    <property type="entry name" value="RH14732P"/>
    <property type="match status" value="1"/>
</dbReference>
<keyword evidence="13" id="KW-1185">Reference proteome</keyword>